<dbReference type="EMBL" id="JANBOI010001203">
    <property type="protein sequence ID" value="KAJ1727151.1"/>
    <property type="molecule type" value="Genomic_DNA"/>
</dbReference>
<feature type="transmembrane region" description="Helical" evidence="7">
    <location>
        <begin position="220"/>
        <end position="238"/>
    </location>
</feature>
<dbReference type="PANTHER" id="PTHR11654">
    <property type="entry name" value="OLIGOPEPTIDE TRANSPORTER-RELATED"/>
    <property type="match status" value="1"/>
</dbReference>
<comment type="caution">
    <text evidence="8">The sequence shown here is derived from an EMBL/GenBank/DDBJ whole genome shotgun (WGS) entry which is preliminary data.</text>
</comment>
<evidence type="ECO:0000256" key="2">
    <source>
        <dbReference type="ARBA" id="ARBA00005982"/>
    </source>
</evidence>
<evidence type="ECO:0000313" key="9">
    <source>
        <dbReference type="Proteomes" id="UP001143981"/>
    </source>
</evidence>
<feature type="transmembrane region" description="Helical" evidence="7">
    <location>
        <begin position="375"/>
        <end position="397"/>
    </location>
</feature>
<evidence type="ECO:0000256" key="7">
    <source>
        <dbReference type="SAM" id="Phobius"/>
    </source>
</evidence>
<dbReference type="AlphaFoldDB" id="A0A9W7Y818"/>
<keyword evidence="3 7" id="KW-0812">Transmembrane</keyword>
<dbReference type="SUPFAM" id="SSF103473">
    <property type="entry name" value="MFS general substrate transporter"/>
    <property type="match status" value="2"/>
</dbReference>
<feature type="transmembrane region" description="Helical" evidence="7">
    <location>
        <begin position="106"/>
        <end position="125"/>
    </location>
</feature>
<dbReference type="Proteomes" id="UP001143981">
    <property type="component" value="Unassembled WGS sequence"/>
</dbReference>
<protein>
    <recommendedName>
        <fullName evidence="10">PTR2-domain-containing protein</fullName>
    </recommendedName>
</protein>
<name>A0A9W7Y818_9FUNG</name>
<feature type="transmembrane region" description="Helical" evidence="7">
    <location>
        <begin position="425"/>
        <end position="447"/>
    </location>
</feature>
<dbReference type="Gene3D" id="1.20.1250.20">
    <property type="entry name" value="MFS general substrate transporter like domains"/>
    <property type="match status" value="1"/>
</dbReference>
<dbReference type="GO" id="GO:0022857">
    <property type="term" value="F:transmembrane transporter activity"/>
    <property type="evidence" value="ECO:0007669"/>
    <property type="project" value="InterPro"/>
</dbReference>
<comment type="similarity">
    <text evidence="2">Belongs to the major facilitator superfamily. Proton-dependent oligopeptide transporter (POT/PTR) (TC 2.A.17) family.</text>
</comment>
<feature type="transmembrane region" description="Helical" evidence="7">
    <location>
        <begin position="194"/>
        <end position="214"/>
    </location>
</feature>
<evidence type="ECO:0000256" key="3">
    <source>
        <dbReference type="ARBA" id="ARBA00022692"/>
    </source>
</evidence>
<evidence type="ECO:0000256" key="6">
    <source>
        <dbReference type="SAM" id="MobiDB-lite"/>
    </source>
</evidence>
<feature type="transmembrane region" description="Helical" evidence="7">
    <location>
        <begin position="137"/>
        <end position="156"/>
    </location>
</feature>
<keyword evidence="9" id="KW-1185">Reference proteome</keyword>
<keyword evidence="5 7" id="KW-0472">Membrane</keyword>
<dbReference type="InterPro" id="IPR000109">
    <property type="entry name" value="POT_fam"/>
</dbReference>
<feature type="transmembrane region" description="Helical" evidence="7">
    <location>
        <begin position="305"/>
        <end position="323"/>
    </location>
</feature>
<keyword evidence="4 7" id="KW-1133">Transmembrane helix</keyword>
<evidence type="ECO:0000313" key="8">
    <source>
        <dbReference type="EMBL" id="KAJ1727151.1"/>
    </source>
</evidence>
<comment type="subcellular location">
    <subcellularLocation>
        <location evidence="1">Membrane</location>
        <topology evidence="1">Multi-pass membrane protein</topology>
    </subcellularLocation>
</comment>
<dbReference type="GO" id="GO:0016020">
    <property type="term" value="C:membrane"/>
    <property type="evidence" value="ECO:0007669"/>
    <property type="project" value="UniProtKB-SubCell"/>
</dbReference>
<organism evidence="8 9">
    <name type="scientific">Coemansia biformis</name>
    <dbReference type="NCBI Taxonomy" id="1286918"/>
    <lineage>
        <taxon>Eukaryota</taxon>
        <taxon>Fungi</taxon>
        <taxon>Fungi incertae sedis</taxon>
        <taxon>Zoopagomycota</taxon>
        <taxon>Kickxellomycotina</taxon>
        <taxon>Kickxellomycetes</taxon>
        <taxon>Kickxellales</taxon>
        <taxon>Kickxellaceae</taxon>
        <taxon>Coemansia</taxon>
    </lineage>
</organism>
<feature type="transmembrane region" description="Helical" evidence="7">
    <location>
        <begin position="343"/>
        <end position="363"/>
    </location>
</feature>
<accession>A0A9W7Y818</accession>
<evidence type="ECO:0000256" key="4">
    <source>
        <dbReference type="ARBA" id="ARBA00022989"/>
    </source>
</evidence>
<dbReference type="PROSITE" id="PS01022">
    <property type="entry name" value="PTR2_1"/>
    <property type="match status" value="1"/>
</dbReference>
<evidence type="ECO:0000256" key="5">
    <source>
        <dbReference type="ARBA" id="ARBA00023136"/>
    </source>
</evidence>
<proteinExistence type="inferred from homology"/>
<dbReference type="InterPro" id="IPR036259">
    <property type="entry name" value="MFS_trans_sf"/>
</dbReference>
<dbReference type="InterPro" id="IPR018456">
    <property type="entry name" value="PTR2_symporter_CS"/>
</dbReference>
<sequence length="517" mass="56087">MALHKSSSSHSSHVSAKEGTATMDPPTELARCVPGQLSTSTILVIVSEAWERCAYYGTGVMFTIYLETVLGRSKSQAVAIGRATQFVSFLTPVLGAVVADQWLGRFTAILAFAAIYPVGLVLLAISSTKFSVDGGFAMAGFCIGVFVFIAFGAGGIKGNISSFMAEQIEPGVRATATPGVYEDSRLTTERGFHYYYFAICVGTLVGIIVCPQVAKHTSYTLAFATAIIFFVTAGMVFVSGTRRYTRRKPQGSALPKAWHCMRYAWKHGHSGQKHWLDGALGADGQAWDDEFVLGLQSSLQACKVFLFYPVYWMLDFNVADTFINQGLTMRRPEWLSADQLNVVYNLALIAGIPACDLFIFPLLRRMGLRLGPVARIAIGFAIVVCALAYAAILQKVIYTRAPYYDFNGPNVPTGSTNDISIWHQAVPYSLIGISEIFTSVAGLEFAFTQAPEELRSILTALNLATICGGTLGGIIVSPWSKDPYVVYVFAGEAALLGVMTVVFYTCFRHYDGAAAEQ</sequence>
<dbReference type="Pfam" id="PF00854">
    <property type="entry name" value="PTR2"/>
    <property type="match status" value="1"/>
</dbReference>
<evidence type="ECO:0000256" key="1">
    <source>
        <dbReference type="ARBA" id="ARBA00004141"/>
    </source>
</evidence>
<feature type="compositionally biased region" description="Low complexity" evidence="6">
    <location>
        <begin position="1"/>
        <end position="14"/>
    </location>
</feature>
<feature type="transmembrane region" description="Helical" evidence="7">
    <location>
        <begin position="459"/>
        <end position="479"/>
    </location>
</feature>
<dbReference type="OrthoDB" id="8904098at2759"/>
<evidence type="ECO:0008006" key="10">
    <source>
        <dbReference type="Google" id="ProtNLM"/>
    </source>
</evidence>
<gene>
    <name evidence="8" type="ORF">LPJ61_004728</name>
</gene>
<feature type="region of interest" description="Disordered" evidence="6">
    <location>
        <begin position="1"/>
        <end position="26"/>
    </location>
</feature>
<reference evidence="8" key="1">
    <citation type="submission" date="2022-07" db="EMBL/GenBank/DDBJ databases">
        <title>Phylogenomic reconstructions and comparative analyses of Kickxellomycotina fungi.</title>
        <authorList>
            <person name="Reynolds N.K."/>
            <person name="Stajich J.E."/>
            <person name="Barry K."/>
            <person name="Grigoriev I.V."/>
            <person name="Crous P."/>
            <person name="Smith M.E."/>
        </authorList>
    </citation>
    <scope>NUCLEOTIDE SEQUENCE</scope>
    <source>
        <strain evidence="8">BCRC 34381</strain>
    </source>
</reference>
<dbReference type="GO" id="GO:0006857">
    <property type="term" value="P:oligopeptide transport"/>
    <property type="evidence" value="ECO:0007669"/>
    <property type="project" value="InterPro"/>
</dbReference>
<feature type="transmembrane region" description="Helical" evidence="7">
    <location>
        <begin position="485"/>
        <end position="507"/>
    </location>
</feature>